<dbReference type="InterPro" id="IPR025875">
    <property type="entry name" value="Leu-rich_rpt_4"/>
</dbReference>
<dbReference type="PANTHER" id="PTHR15454:SF19">
    <property type="entry name" value="LEUCINE-RICH REPEAT-CONTAINING PROTEIN 51"/>
    <property type="match status" value="1"/>
</dbReference>
<dbReference type="AlphaFoldDB" id="A0A093D1G1"/>
<dbReference type="EMBL" id="KL471253">
    <property type="protein sequence ID" value="KFV18944.1"/>
    <property type="molecule type" value="Genomic_DNA"/>
</dbReference>
<proteinExistence type="predicted"/>
<dbReference type="PROSITE" id="PS51450">
    <property type="entry name" value="LRR"/>
    <property type="match status" value="1"/>
</dbReference>
<dbReference type="SMART" id="SM00369">
    <property type="entry name" value="LRR_TYP"/>
    <property type="match status" value="3"/>
</dbReference>
<dbReference type="Pfam" id="PF12799">
    <property type="entry name" value="LRR_4"/>
    <property type="match status" value="1"/>
</dbReference>
<evidence type="ECO:0000256" key="2">
    <source>
        <dbReference type="ARBA" id="ARBA00022737"/>
    </source>
</evidence>
<dbReference type="SUPFAM" id="SSF52075">
    <property type="entry name" value="Outer arm dynein light chain 1"/>
    <property type="match status" value="1"/>
</dbReference>
<keyword evidence="2" id="KW-0677">Repeat</keyword>
<organism evidence="3 4">
    <name type="scientific">Tauraco erythrolophus</name>
    <name type="common">Red-crested turaco</name>
    <dbReference type="NCBI Taxonomy" id="121530"/>
    <lineage>
        <taxon>Eukaryota</taxon>
        <taxon>Metazoa</taxon>
        <taxon>Chordata</taxon>
        <taxon>Craniata</taxon>
        <taxon>Vertebrata</taxon>
        <taxon>Euteleostomi</taxon>
        <taxon>Archelosauria</taxon>
        <taxon>Archosauria</taxon>
        <taxon>Dinosauria</taxon>
        <taxon>Saurischia</taxon>
        <taxon>Theropoda</taxon>
        <taxon>Coelurosauria</taxon>
        <taxon>Aves</taxon>
        <taxon>Neognathae</taxon>
        <taxon>Neoaves</taxon>
        <taxon>Otidimorphae</taxon>
        <taxon>Musophagiformes</taxon>
        <taxon>Musophagidae</taxon>
        <taxon>Tauraco</taxon>
    </lineage>
</organism>
<dbReference type="InterPro" id="IPR032675">
    <property type="entry name" value="LRR_dom_sf"/>
</dbReference>
<dbReference type="Gene3D" id="3.80.10.10">
    <property type="entry name" value="Ribonuclease Inhibitor"/>
    <property type="match status" value="1"/>
</dbReference>
<evidence type="ECO:0000313" key="4">
    <source>
        <dbReference type="Proteomes" id="UP000053661"/>
    </source>
</evidence>
<sequence>SVWVAFREHLRHLGLQDFPCGLGSWNKSHFNVGTSPHRGWPGLGADPTGQEEAIPPDEESPEALMELLSDWHSPWALPPDCSPQDRHLREMAVLAPELIRNSSIFQVLRSLRIVGKGVEEVDEGLLQLQQLEELILSANKISRITSANLPRTLKVLELCCNAVADLQDLCAQPPPELQHLGLGYNRLCGLSQDKHLTADFWPNLVSLDLSFNNFTDLPGLVSQLSSLQKLRVLVLQGNPLALIPTYRGFLVDSLPKLCVLDDIHIGADERHRFHGLARQLELIRSEARVVVSIGEIKGVPDPSTCQKLEVGSEAPVITYSYCVTYEF</sequence>
<evidence type="ECO:0000313" key="3">
    <source>
        <dbReference type="EMBL" id="KFV18944.1"/>
    </source>
</evidence>
<keyword evidence="4" id="KW-1185">Reference proteome</keyword>
<name>A0A093D1G1_TAUER</name>
<keyword evidence="1" id="KW-0433">Leucine-rich repeat</keyword>
<feature type="non-terminal residue" evidence="3">
    <location>
        <position position="1"/>
    </location>
</feature>
<protein>
    <submittedName>
        <fullName evidence="3">Leucine-rich repeat-containing protein 43</fullName>
    </submittedName>
</protein>
<dbReference type="InterPro" id="IPR003591">
    <property type="entry name" value="Leu-rich_rpt_typical-subtyp"/>
</dbReference>
<accession>A0A093D1G1</accession>
<dbReference type="InterPro" id="IPR001611">
    <property type="entry name" value="Leu-rich_rpt"/>
</dbReference>
<dbReference type="GO" id="GO:0005737">
    <property type="term" value="C:cytoplasm"/>
    <property type="evidence" value="ECO:0007669"/>
    <property type="project" value="TreeGrafter"/>
</dbReference>
<gene>
    <name evidence="3" type="ORF">N340_01819</name>
</gene>
<reference evidence="3 4" key="1">
    <citation type="submission" date="2014-04" db="EMBL/GenBank/DDBJ databases">
        <title>Genome evolution of avian class.</title>
        <authorList>
            <person name="Zhang G."/>
            <person name="Li C."/>
        </authorList>
    </citation>
    <scope>NUCLEOTIDE SEQUENCE [LARGE SCALE GENOMIC DNA]</scope>
    <source>
        <strain evidence="3">BGI_N340</strain>
    </source>
</reference>
<dbReference type="PANTHER" id="PTHR15454">
    <property type="entry name" value="NISCHARIN RELATED"/>
    <property type="match status" value="1"/>
</dbReference>
<feature type="non-terminal residue" evidence="3">
    <location>
        <position position="327"/>
    </location>
</feature>
<dbReference type="Proteomes" id="UP000053661">
    <property type="component" value="Unassembled WGS sequence"/>
</dbReference>
<evidence type="ECO:0000256" key="1">
    <source>
        <dbReference type="ARBA" id="ARBA00022614"/>
    </source>
</evidence>